<dbReference type="SUPFAM" id="SSF52821">
    <property type="entry name" value="Rhodanese/Cell cycle control phosphatase"/>
    <property type="match status" value="1"/>
</dbReference>
<dbReference type="EMBL" id="BDCO01000002">
    <property type="protein sequence ID" value="GAT31631.1"/>
    <property type="molecule type" value="Genomic_DNA"/>
</dbReference>
<dbReference type="SMART" id="SM00867">
    <property type="entry name" value="YceI"/>
    <property type="match status" value="1"/>
</dbReference>
<reference evidence="3" key="1">
    <citation type="journal article" date="2017" name="Genome Announc.">
        <title>Draft Genome Sequence of Terrimicrobium sacchariphilum NM-5T, a Facultative Anaerobic Soil Bacterium of the Class Spartobacteria.</title>
        <authorList>
            <person name="Qiu Y.L."/>
            <person name="Tourlousse D.M."/>
            <person name="Matsuura N."/>
            <person name="Ohashi A."/>
            <person name="Sekiguchi Y."/>
        </authorList>
    </citation>
    <scope>NUCLEOTIDE SEQUENCE [LARGE SCALE GENOMIC DNA]</scope>
    <source>
        <strain evidence="3">NM-5</strain>
    </source>
</reference>
<dbReference type="Gene3D" id="2.40.128.110">
    <property type="entry name" value="Lipid/polyisoprenoid-binding, YceI-like"/>
    <property type="match status" value="1"/>
</dbReference>
<dbReference type="SMART" id="SM00450">
    <property type="entry name" value="RHOD"/>
    <property type="match status" value="1"/>
</dbReference>
<keyword evidence="3" id="KW-1185">Reference proteome</keyword>
<dbReference type="Gene3D" id="3.40.250.10">
    <property type="entry name" value="Rhodanese-like domain"/>
    <property type="match status" value="1"/>
</dbReference>
<dbReference type="InterPro" id="IPR036873">
    <property type="entry name" value="Rhodanese-like_dom_sf"/>
</dbReference>
<evidence type="ECO:0000259" key="1">
    <source>
        <dbReference type="PROSITE" id="PS50206"/>
    </source>
</evidence>
<dbReference type="InterPro" id="IPR001763">
    <property type="entry name" value="Rhodanese-like_dom"/>
</dbReference>
<evidence type="ECO:0000313" key="3">
    <source>
        <dbReference type="Proteomes" id="UP000076023"/>
    </source>
</evidence>
<dbReference type="Proteomes" id="UP000076023">
    <property type="component" value="Unassembled WGS sequence"/>
</dbReference>
<protein>
    <submittedName>
        <fullName evidence="2">Polyisoprenoid-binding protein YceI</fullName>
    </submittedName>
</protein>
<dbReference type="CDD" id="cd00158">
    <property type="entry name" value="RHOD"/>
    <property type="match status" value="1"/>
</dbReference>
<accession>A0A146G1S7</accession>
<dbReference type="Pfam" id="PF00581">
    <property type="entry name" value="Rhodanese"/>
    <property type="match status" value="1"/>
</dbReference>
<sequence length="303" mass="32554">MTQPATLTATELHTLLREGGAPVLIDVLTEEAFTERHIAQAQNFCVYETAFLDKVAGAIPSKETTIVVYGEGTHGEAAHRAWERLTGAGYTKVHILDGGFAAWAEAGLPAHSGKAASGLADVSGQFAADTERSLIYWTGRNLFNHHTGTVGLRGGSVSLEAGRLTGADFVVDFETATSTDLKDESLVAALIGHLKSSDFFDVANHPEIRFVLTKATQIPDATDGRANTRVEGDFTLRGQTHPLTFDALIAVDGKGDLYAQAEFDLDRTIWGANYGSGRIFERLGMHVVNDLVHLHLKLVARAA</sequence>
<dbReference type="AlphaFoldDB" id="A0A146G1S7"/>
<gene>
    <name evidence="2" type="ORF">TSACC_225</name>
</gene>
<dbReference type="InParanoid" id="A0A146G1S7"/>
<dbReference type="PANTHER" id="PTHR34406:SF1">
    <property type="entry name" value="PROTEIN YCEI"/>
    <property type="match status" value="1"/>
</dbReference>
<dbReference type="Pfam" id="PF04264">
    <property type="entry name" value="YceI"/>
    <property type="match status" value="1"/>
</dbReference>
<comment type="caution">
    <text evidence="2">The sequence shown here is derived from an EMBL/GenBank/DDBJ whole genome shotgun (WGS) entry which is preliminary data.</text>
</comment>
<dbReference type="PANTHER" id="PTHR34406">
    <property type="entry name" value="PROTEIN YCEI"/>
    <property type="match status" value="1"/>
</dbReference>
<dbReference type="PROSITE" id="PS50206">
    <property type="entry name" value="RHODANESE_3"/>
    <property type="match status" value="1"/>
</dbReference>
<dbReference type="STRING" id="690879.TSACC_225"/>
<dbReference type="InterPro" id="IPR036761">
    <property type="entry name" value="TTHA0802/YceI-like_sf"/>
</dbReference>
<evidence type="ECO:0000313" key="2">
    <source>
        <dbReference type="EMBL" id="GAT31631.1"/>
    </source>
</evidence>
<dbReference type="OrthoDB" id="9811006at2"/>
<dbReference type="SUPFAM" id="SSF101874">
    <property type="entry name" value="YceI-like"/>
    <property type="match status" value="1"/>
</dbReference>
<organism evidence="2 3">
    <name type="scientific">Terrimicrobium sacchariphilum</name>
    <dbReference type="NCBI Taxonomy" id="690879"/>
    <lineage>
        <taxon>Bacteria</taxon>
        <taxon>Pseudomonadati</taxon>
        <taxon>Verrucomicrobiota</taxon>
        <taxon>Terrimicrobiia</taxon>
        <taxon>Terrimicrobiales</taxon>
        <taxon>Terrimicrobiaceae</taxon>
        <taxon>Terrimicrobium</taxon>
    </lineage>
</organism>
<feature type="domain" description="Rhodanese" evidence="1">
    <location>
        <begin position="18"/>
        <end position="112"/>
    </location>
</feature>
<name>A0A146G1S7_TERSA</name>
<proteinExistence type="predicted"/>
<dbReference type="InterPro" id="IPR007372">
    <property type="entry name" value="Lipid/polyisoprenoid-bd_YceI"/>
</dbReference>